<sequence length="360" mass="40439">MLRWAEIYLNRLKNNYNSLKKFTGRKKIIAVVKANAYGHGSVPVSLFLERETDVDMFAVATIDEGKELREGGVKSPILVMSNPLIEGVDEVKELNLTPVVFDFESLEIAVKNGIGFHLKVDTGMGRLGFLPYQWESVLEKLDFSLLKGVMSHFADSDTDVEFTRYQYNMFIPLIKKVLSVKKVAVHIDNSGAVPLSLDGLLTHSRIGLALYGSKPYPDFPVPVEQVMEVKSKVIDVKTLPPDWGVSYGRTYITRKSEKIAVVAFGYADGFIRSLSNNWQVKINGCFAPVIGRICMDMTVVSVERIDTKVGDEVVITDRALTFDKMAEKAGTISYEIMCDISPRVKRIFFEREDGKILSRF</sequence>
<dbReference type="NCBIfam" id="TIGR00492">
    <property type="entry name" value="alr"/>
    <property type="match status" value="1"/>
</dbReference>
<dbReference type="GO" id="GO:0008784">
    <property type="term" value="F:alanine racemase activity"/>
    <property type="evidence" value="ECO:0007669"/>
    <property type="project" value="UniProtKB-UniRule"/>
</dbReference>
<reference evidence="10" key="1">
    <citation type="submission" date="2017-06" db="EMBL/GenBank/DDBJ databases">
        <authorList>
            <person name="Varghese N."/>
            <person name="Submissions S."/>
        </authorList>
    </citation>
    <scope>NUCLEOTIDE SEQUENCE [LARGE SCALE GENOMIC DNA]</scope>
    <source>
        <strain evidence="10">DSM 15668</strain>
    </source>
</reference>
<dbReference type="RefSeq" id="WP_089322147.1">
    <property type="nucleotide sequence ID" value="NZ_FZOB01000001.1"/>
</dbReference>
<dbReference type="FunFam" id="3.20.20.10:FF:000002">
    <property type="entry name" value="Alanine racemase"/>
    <property type="match status" value="1"/>
</dbReference>
<dbReference type="SMART" id="SM01005">
    <property type="entry name" value="Ala_racemase_C"/>
    <property type="match status" value="1"/>
</dbReference>
<evidence type="ECO:0000256" key="2">
    <source>
        <dbReference type="ARBA" id="ARBA00001933"/>
    </source>
</evidence>
<comment type="pathway">
    <text evidence="5">Amino-acid biosynthesis; D-alanine biosynthesis; D-alanine from L-alanine: step 1/1.</text>
</comment>
<dbReference type="GO" id="GO:0030170">
    <property type="term" value="F:pyridoxal phosphate binding"/>
    <property type="evidence" value="ECO:0007669"/>
    <property type="project" value="UniProtKB-UniRule"/>
</dbReference>
<dbReference type="Gene3D" id="3.20.20.10">
    <property type="entry name" value="Alanine racemase"/>
    <property type="match status" value="1"/>
</dbReference>
<evidence type="ECO:0000256" key="7">
    <source>
        <dbReference type="PIRSR" id="PIRSR600821-52"/>
    </source>
</evidence>
<dbReference type="InterPro" id="IPR000821">
    <property type="entry name" value="Ala_racemase"/>
</dbReference>
<keyword evidence="10" id="KW-1185">Reference proteome</keyword>
<dbReference type="InterPro" id="IPR029066">
    <property type="entry name" value="PLP-binding_barrel"/>
</dbReference>
<dbReference type="HAMAP" id="MF_01201">
    <property type="entry name" value="Ala_racemase"/>
    <property type="match status" value="1"/>
</dbReference>
<evidence type="ECO:0000259" key="8">
    <source>
        <dbReference type="SMART" id="SM01005"/>
    </source>
</evidence>
<dbReference type="InterPro" id="IPR001608">
    <property type="entry name" value="Ala_racemase_N"/>
</dbReference>
<evidence type="ECO:0000256" key="3">
    <source>
        <dbReference type="ARBA" id="ARBA00022898"/>
    </source>
</evidence>
<dbReference type="Gene3D" id="2.40.37.10">
    <property type="entry name" value="Lyase, Ornithine Decarboxylase, Chain A, domain 1"/>
    <property type="match status" value="1"/>
</dbReference>
<name>A0A238XMH7_9BACT</name>
<evidence type="ECO:0000256" key="6">
    <source>
        <dbReference type="PIRSR" id="PIRSR600821-50"/>
    </source>
</evidence>
<evidence type="ECO:0000256" key="1">
    <source>
        <dbReference type="ARBA" id="ARBA00000316"/>
    </source>
</evidence>
<comment type="similarity">
    <text evidence="5">Belongs to the alanine racemase family.</text>
</comment>
<keyword evidence="3 5" id="KW-0663">Pyridoxal phosphate</keyword>
<dbReference type="EMBL" id="FZOB01000001">
    <property type="protein sequence ID" value="SNR60137.1"/>
    <property type="molecule type" value="Genomic_DNA"/>
</dbReference>
<dbReference type="Pfam" id="PF00842">
    <property type="entry name" value="Ala_racemase_C"/>
    <property type="match status" value="1"/>
</dbReference>
<organism evidence="9 10">
    <name type="scientific">Desulfurobacterium atlanticum</name>
    <dbReference type="NCBI Taxonomy" id="240169"/>
    <lineage>
        <taxon>Bacteria</taxon>
        <taxon>Pseudomonadati</taxon>
        <taxon>Aquificota</taxon>
        <taxon>Aquificia</taxon>
        <taxon>Desulfurobacteriales</taxon>
        <taxon>Desulfurobacteriaceae</taxon>
        <taxon>Desulfurobacterium</taxon>
    </lineage>
</organism>
<proteinExistence type="inferred from homology"/>
<feature type="modified residue" description="N6-(pyridoxal phosphate)lysine" evidence="5 6">
    <location>
        <position position="33"/>
    </location>
</feature>
<feature type="active site" description="Proton acceptor; specific for L-alanine" evidence="5">
    <location>
        <position position="247"/>
    </location>
</feature>
<feature type="binding site" evidence="5 7">
    <location>
        <position position="126"/>
    </location>
    <ligand>
        <name>substrate</name>
    </ligand>
</feature>
<dbReference type="AlphaFoldDB" id="A0A238XMH7"/>
<dbReference type="Pfam" id="PF01168">
    <property type="entry name" value="Ala_racemase_N"/>
    <property type="match status" value="1"/>
</dbReference>
<evidence type="ECO:0000313" key="9">
    <source>
        <dbReference type="EMBL" id="SNR60137.1"/>
    </source>
</evidence>
<feature type="binding site" evidence="5 7">
    <location>
        <position position="295"/>
    </location>
    <ligand>
        <name>substrate</name>
    </ligand>
</feature>
<dbReference type="PROSITE" id="PS00395">
    <property type="entry name" value="ALANINE_RACEMASE"/>
    <property type="match status" value="1"/>
</dbReference>
<dbReference type="SUPFAM" id="SSF50621">
    <property type="entry name" value="Alanine racemase C-terminal domain-like"/>
    <property type="match status" value="1"/>
</dbReference>
<feature type="active site" description="Proton acceptor; specific for D-alanine" evidence="5">
    <location>
        <position position="33"/>
    </location>
</feature>
<feature type="domain" description="Alanine racemase C-terminal" evidence="8">
    <location>
        <begin position="226"/>
        <end position="349"/>
    </location>
</feature>
<dbReference type="SUPFAM" id="SSF51419">
    <property type="entry name" value="PLP-binding barrel"/>
    <property type="match status" value="1"/>
</dbReference>
<dbReference type="InterPro" id="IPR009006">
    <property type="entry name" value="Ala_racemase/Decarboxylase_C"/>
</dbReference>
<comment type="cofactor">
    <cofactor evidence="2 5 6">
        <name>pyridoxal 5'-phosphate</name>
        <dbReference type="ChEBI" id="CHEBI:597326"/>
    </cofactor>
</comment>
<dbReference type="CDD" id="cd00430">
    <property type="entry name" value="PLPDE_III_AR"/>
    <property type="match status" value="1"/>
</dbReference>
<dbReference type="Proteomes" id="UP000198405">
    <property type="component" value="Unassembled WGS sequence"/>
</dbReference>
<evidence type="ECO:0000313" key="10">
    <source>
        <dbReference type="Proteomes" id="UP000198405"/>
    </source>
</evidence>
<dbReference type="InterPro" id="IPR020622">
    <property type="entry name" value="Ala_racemase_pyridoxalP-BS"/>
</dbReference>
<gene>
    <name evidence="9" type="ORF">SAMN06265340_101110</name>
</gene>
<evidence type="ECO:0000256" key="4">
    <source>
        <dbReference type="ARBA" id="ARBA00023235"/>
    </source>
</evidence>
<protein>
    <recommendedName>
        <fullName evidence="5">Alanine racemase</fullName>
        <ecNumber evidence="5">5.1.1.1</ecNumber>
    </recommendedName>
</protein>
<dbReference type="InterPro" id="IPR011079">
    <property type="entry name" value="Ala_racemase_C"/>
</dbReference>
<dbReference type="PANTHER" id="PTHR30511:SF0">
    <property type="entry name" value="ALANINE RACEMASE, CATABOLIC-RELATED"/>
    <property type="match status" value="1"/>
</dbReference>
<comment type="catalytic activity">
    <reaction evidence="1 5">
        <text>L-alanine = D-alanine</text>
        <dbReference type="Rhea" id="RHEA:20249"/>
        <dbReference type="ChEBI" id="CHEBI:57416"/>
        <dbReference type="ChEBI" id="CHEBI:57972"/>
        <dbReference type="EC" id="5.1.1.1"/>
    </reaction>
</comment>
<keyword evidence="4 5" id="KW-0413">Isomerase</keyword>
<comment type="function">
    <text evidence="5">Catalyzes the interconversion of L-alanine and D-alanine. May also act on other amino acids.</text>
</comment>
<dbReference type="EC" id="5.1.1.1" evidence="5"/>
<dbReference type="PRINTS" id="PR00992">
    <property type="entry name" value="ALARACEMASE"/>
</dbReference>
<evidence type="ECO:0000256" key="5">
    <source>
        <dbReference type="HAMAP-Rule" id="MF_01201"/>
    </source>
</evidence>
<accession>A0A238XMH7</accession>
<dbReference type="PANTHER" id="PTHR30511">
    <property type="entry name" value="ALANINE RACEMASE"/>
    <property type="match status" value="1"/>
</dbReference>
<dbReference type="GO" id="GO:0030632">
    <property type="term" value="P:D-alanine biosynthetic process"/>
    <property type="evidence" value="ECO:0007669"/>
    <property type="project" value="UniProtKB-UniRule"/>
</dbReference>
<dbReference type="UniPathway" id="UPA00042">
    <property type="reaction ID" value="UER00497"/>
</dbReference>
<dbReference type="OrthoDB" id="9813814at2"/>
<dbReference type="GO" id="GO:0005829">
    <property type="term" value="C:cytosol"/>
    <property type="evidence" value="ECO:0007669"/>
    <property type="project" value="TreeGrafter"/>
</dbReference>